<accession>A0A058Z559</accession>
<organism evidence="1">
    <name type="scientific">Fonticula alba</name>
    <name type="common">Slime mold</name>
    <dbReference type="NCBI Taxonomy" id="691883"/>
    <lineage>
        <taxon>Eukaryota</taxon>
        <taxon>Rotosphaerida</taxon>
        <taxon>Fonticulaceae</taxon>
        <taxon>Fonticula</taxon>
    </lineage>
</organism>
<gene>
    <name evidence="1" type="ORF">H696_04948</name>
</gene>
<reference evidence="1" key="1">
    <citation type="submission" date="2013-04" db="EMBL/GenBank/DDBJ databases">
        <title>The Genome Sequence of Fonticula alba ATCC 38817.</title>
        <authorList>
            <consortium name="The Broad Institute Genomics Platform"/>
            <person name="Russ C."/>
            <person name="Cuomo C."/>
            <person name="Burger G."/>
            <person name="Gray M.W."/>
            <person name="Holland P.W.H."/>
            <person name="King N."/>
            <person name="Lang F.B.F."/>
            <person name="Roger A.J."/>
            <person name="Ruiz-Trillo I."/>
            <person name="Brown M."/>
            <person name="Walker B."/>
            <person name="Young S."/>
            <person name="Zeng Q."/>
            <person name="Gargeya S."/>
            <person name="Fitzgerald M."/>
            <person name="Haas B."/>
            <person name="Abouelleil A."/>
            <person name="Allen A.W."/>
            <person name="Alvarado L."/>
            <person name="Arachchi H.M."/>
            <person name="Berlin A.M."/>
            <person name="Chapman S.B."/>
            <person name="Gainer-Dewar J."/>
            <person name="Goldberg J."/>
            <person name="Griggs A."/>
            <person name="Gujja S."/>
            <person name="Hansen M."/>
            <person name="Howarth C."/>
            <person name="Imamovic A."/>
            <person name="Ireland A."/>
            <person name="Larimer J."/>
            <person name="McCowan C."/>
            <person name="Murphy C."/>
            <person name="Pearson M."/>
            <person name="Poon T.W."/>
            <person name="Priest M."/>
            <person name="Roberts A."/>
            <person name="Saif S."/>
            <person name="Shea T."/>
            <person name="Sisk P."/>
            <person name="Sykes S."/>
            <person name="Wortman J."/>
            <person name="Nusbaum C."/>
            <person name="Birren B."/>
        </authorList>
    </citation>
    <scope>NUCLEOTIDE SEQUENCE [LARGE SCALE GENOMIC DNA]</scope>
    <source>
        <strain evidence="1">ATCC 38817</strain>
    </source>
</reference>
<dbReference type="RefSeq" id="XP_009497089.1">
    <property type="nucleotide sequence ID" value="XM_009498814.1"/>
</dbReference>
<evidence type="ECO:0000313" key="1">
    <source>
        <dbReference type="EMBL" id="KCV68657.1"/>
    </source>
</evidence>
<evidence type="ECO:0000313" key="2">
    <source>
        <dbReference type="Proteomes" id="UP000030693"/>
    </source>
</evidence>
<dbReference type="AlphaFoldDB" id="A0A058Z559"/>
<dbReference type="GeneID" id="20529673"/>
<protein>
    <submittedName>
        <fullName evidence="1">Uncharacterized protein</fullName>
    </submittedName>
</protein>
<keyword evidence="2" id="KW-1185">Reference proteome</keyword>
<dbReference type="EMBL" id="KB932208">
    <property type="protein sequence ID" value="KCV68657.1"/>
    <property type="molecule type" value="Genomic_DNA"/>
</dbReference>
<name>A0A058Z559_FONAL</name>
<proteinExistence type="predicted"/>
<dbReference type="Proteomes" id="UP000030693">
    <property type="component" value="Unassembled WGS sequence"/>
</dbReference>
<sequence>MPSPPRSGSSFTMCMARARSAALLFAEDPGPTAGALEASLRQASMYHLSPEHPARMADLRVHLRHLPTLLSLVGLNVANDRAPALPAGVLRCPVHRGGARCQFDRAIRQATADVVADYLRSGPPPLPGAGGYLPLSGLLELLHLIQAAINRELLAIRLFDIIVRSGQPKAPARAALFAQAAGWPAPLAPVPPCSSRLTVRTIYNSMRMFRLLGLPDVPLRRADVLAMIRNGARIDARPPGSTASGRVSYSAFRALAAQAGALFLEDS</sequence>